<comment type="caution">
    <text evidence="1">The sequence shown here is derived from an EMBL/GenBank/DDBJ whole genome shotgun (WGS) entry which is preliminary data.</text>
</comment>
<accession>A0AAW0FF12</accession>
<name>A0AAW0FF12_9APHY</name>
<protein>
    <submittedName>
        <fullName evidence="1">Uncharacterized protein</fullName>
    </submittedName>
</protein>
<dbReference type="Proteomes" id="UP001385951">
    <property type="component" value="Unassembled WGS sequence"/>
</dbReference>
<gene>
    <name evidence="1" type="ORF">QCA50_019351</name>
</gene>
<proteinExistence type="predicted"/>
<dbReference type="EMBL" id="JASBNA010000084">
    <property type="protein sequence ID" value="KAK7677660.1"/>
    <property type="molecule type" value="Genomic_DNA"/>
</dbReference>
<evidence type="ECO:0000313" key="2">
    <source>
        <dbReference type="Proteomes" id="UP001385951"/>
    </source>
</evidence>
<organism evidence="1 2">
    <name type="scientific">Cerrena zonata</name>
    <dbReference type="NCBI Taxonomy" id="2478898"/>
    <lineage>
        <taxon>Eukaryota</taxon>
        <taxon>Fungi</taxon>
        <taxon>Dikarya</taxon>
        <taxon>Basidiomycota</taxon>
        <taxon>Agaricomycotina</taxon>
        <taxon>Agaricomycetes</taxon>
        <taxon>Polyporales</taxon>
        <taxon>Cerrenaceae</taxon>
        <taxon>Cerrena</taxon>
    </lineage>
</organism>
<reference evidence="1 2" key="1">
    <citation type="submission" date="2022-09" db="EMBL/GenBank/DDBJ databases">
        <authorList>
            <person name="Palmer J.M."/>
        </authorList>
    </citation>
    <scope>NUCLEOTIDE SEQUENCE [LARGE SCALE GENOMIC DNA]</scope>
    <source>
        <strain evidence="1 2">DSM 7382</strain>
    </source>
</reference>
<keyword evidence="2" id="KW-1185">Reference proteome</keyword>
<sequence>MAERSAMHRVLVIQELLTTIFQFLGEGSQTLRPTLNALVRVCKTFHEPAMKELWSTQKSLLPIILVLLGGAIQVRDVQPVGYDSDDEDDDDEDEDGRTRVLYLQRDLNVQDVELLRRYALRVRELELDTGYRRYIVDSSIAQAFEDERIRPLFPRLTKLSWYTRSSRPSLAQFEPFYRVVLAPEVKSIHLKGGLDSRLLSPIPERCLKVENITVHDEEEERYSYDMPPLRDSGFPFGWPQWCLLMPTLRTLSLCLFPDGATSNRSLWRHMPVWSLPIRILHLETNDVRRAADFLTNAKLEYLISIKIRLTRRPKLPSCEEVEELFKAISDACCTNKLQKISIFKAPFHRGYQSTEIRNKESHIIRSDVFEPLLKLTDMSKLKIHGPGGWYWDLDDALISQLCKTWTRLRTLVLDPNDRWPSKSRITLRTLESFIRAAPVLTDFGATIDATNAPKSEVQRVLRASDGRHQTAMRKLRLDHSQIDSVPNFAAFLCSLFPNVRGMDAGNSEKREACFVDRRSSSRETSWSRVASFLLPFRFFVAQEQLWLMADDIADPLARLAACRAILSKANISHPGAAACTTHYSSMTEGVPA</sequence>
<evidence type="ECO:0000313" key="1">
    <source>
        <dbReference type="EMBL" id="KAK7677660.1"/>
    </source>
</evidence>
<dbReference type="AlphaFoldDB" id="A0AAW0FF12"/>